<comment type="caution">
    <text evidence="2">The sequence shown here is derived from an EMBL/GenBank/DDBJ whole genome shotgun (WGS) entry which is preliminary data.</text>
</comment>
<keyword evidence="3" id="KW-1185">Reference proteome</keyword>
<organism evidence="2 3">
    <name type="scientific">Heyndrickxia shackletonii</name>
    <dbReference type="NCBI Taxonomy" id="157838"/>
    <lineage>
        <taxon>Bacteria</taxon>
        <taxon>Bacillati</taxon>
        <taxon>Bacillota</taxon>
        <taxon>Bacilli</taxon>
        <taxon>Bacillales</taxon>
        <taxon>Bacillaceae</taxon>
        <taxon>Heyndrickxia</taxon>
    </lineage>
</organism>
<evidence type="ECO:0000313" key="2">
    <source>
        <dbReference type="EMBL" id="KQL52315.1"/>
    </source>
</evidence>
<proteinExistence type="predicted"/>
<protein>
    <recommendedName>
        <fullName evidence="4">Copper resistance protein D domain-containing protein</fullName>
    </recommendedName>
</protein>
<dbReference type="OrthoDB" id="2988102at2"/>
<evidence type="ECO:0000256" key="1">
    <source>
        <dbReference type="SAM" id="Phobius"/>
    </source>
</evidence>
<feature type="transmembrane region" description="Helical" evidence="1">
    <location>
        <begin position="90"/>
        <end position="109"/>
    </location>
</feature>
<dbReference type="EMBL" id="LJJC01000004">
    <property type="protein sequence ID" value="KQL52315.1"/>
    <property type="molecule type" value="Genomic_DNA"/>
</dbReference>
<evidence type="ECO:0008006" key="4">
    <source>
        <dbReference type="Google" id="ProtNLM"/>
    </source>
</evidence>
<dbReference type="AlphaFoldDB" id="A0A0Q3WSR8"/>
<accession>A0A0Q3WSR8</accession>
<feature type="transmembrane region" description="Helical" evidence="1">
    <location>
        <begin position="130"/>
        <end position="150"/>
    </location>
</feature>
<keyword evidence="1" id="KW-1133">Transmembrane helix</keyword>
<keyword evidence="1" id="KW-0812">Transmembrane</keyword>
<gene>
    <name evidence="2" type="ORF">AN964_01315</name>
</gene>
<feature type="transmembrane region" description="Helical" evidence="1">
    <location>
        <begin position="50"/>
        <end position="70"/>
    </location>
</feature>
<name>A0A0Q3WSR8_9BACI</name>
<sequence>MFTTMLFFHLTGLSIWLGSLLSLAIITSVLKKQAGSKDIQNLLRKIPGLFSRWLHPSSFIVLISGVFMIISMNISESQKPLWLHFMEKGGLLIILLSIIVLSIVSSKKIKKPLKAANVDVAVVQRGLSTYLVWLTIFIILILSIIFMVSFKF</sequence>
<evidence type="ECO:0000313" key="3">
    <source>
        <dbReference type="Proteomes" id="UP000051888"/>
    </source>
</evidence>
<reference evidence="2 3" key="1">
    <citation type="submission" date="2015-09" db="EMBL/GenBank/DDBJ databases">
        <title>Genome sequencing project for genomic taxonomy and phylogenomics of Bacillus-like bacteria.</title>
        <authorList>
            <person name="Liu B."/>
            <person name="Wang J."/>
            <person name="Zhu Y."/>
            <person name="Liu G."/>
            <person name="Chen Q."/>
            <person name="Chen Z."/>
            <person name="Lan J."/>
            <person name="Che J."/>
            <person name="Ge C."/>
            <person name="Shi H."/>
            <person name="Pan Z."/>
            <person name="Liu X."/>
        </authorList>
    </citation>
    <scope>NUCLEOTIDE SEQUENCE [LARGE SCALE GENOMIC DNA]</scope>
    <source>
        <strain evidence="2 3">LMG 18435</strain>
    </source>
</reference>
<dbReference type="Proteomes" id="UP000051888">
    <property type="component" value="Unassembled WGS sequence"/>
</dbReference>
<dbReference type="PATRIC" id="fig|157838.3.peg.285"/>
<keyword evidence="1" id="KW-0472">Membrane</keyword>
<feature type="transmembrane region" description="Helical" evidence="1">
    <location>
        <begin position="6"/>
        <end position="30"/>
    </location>
</feature>
<dbReference type="RefSeq" id="WP_055737996.1">
    <property type="nucleotide sequence ID" value="NZ_JAAIWL010000017.1"/>
</dbReference>
<dbReference type="STRING" id="157838.AN964_01315"/>